<gene>
    <name evidence="4" type="ORF">Poly21_07610</name>
</gene>
<dbReference type="InterPro" id="IPR004291">
    <property type="entry name" value="Transposase_IS66_central"/>
</dbReference>
<reference evidence="4 5" key="1">
    <citation type="journal article" date="2020" name="Antonie Van Leeuwenhoek">
        <title>Rhodopirellula heiligendammensis sp. nov., Rhodopirellula pilleata sp. nov., and Rhodopirellula solitaria sp. nov. isolated from natural or artificial marine surfaces in Northern Germany and California, USA, and emended description of the genus Rhodopirellula.</title>
        <authorList>
            <person name="Kallscheuer N."/>
            <person name="Wiegand S."/>
            <person name="Jogler M."/>
            <person name="Boedeker C."/>
            <person name="Peeters S.H."/>
            <person name="Rast P."/>
            <person name="Heuer A."/>
            <person name="Jetten M.S.M."/>
            <person name="Rohde M."/>
            <person name="Jogler C."/>
        </authorList>
    </citation>
    <scope>NUCLEOTIDE SEQUENCE [LARGE SCALE GENOMIC DNA]</scope>
    <source>
        <strain evidence="4 5">Poly21</strain>
    </source>
</reference>
<evidence type="ECO:0000313" key="5">
    <source>
        <dbReference type="Proteomes" id="UP000319908"/>
    </source>
</evidence>
<dbReference type="InterPro" id="IPR052344">
    <property type="entry name" value="Transposase-related"/>
</dbReference>
<evidence type="ECO:0000256" key="1">
    <source>
        <dbReference type="SAM" id="MobiDB-lite"/>
    </source>
</evidence>
<organism evidence="4 5">
    <name type="scientific">Allorhodopirellula heiligendammensis</name>
    <dbReference type="NCBI Taxonomy" id="2714739"/>
    <lineage>
        <taxon>Bacteria</taxon>
        <taxon>Pseudomonadati</taxon>
        <taxon>Planctomycetota</taxon>
        <taxon>Planctomycetia</taxon>
        <taxon>Pirellulales</taxon>
        <taxon>Pirellulaceae</taxon>
        <taxon>Allorhodopirellula</taxon>
    </lineage>
</organism>
<feature type="region of interest" description="Disordered" evidence="1">
    <location>
        <begin position="46"/>
        <end position="93"/>
    </location>
</feature>
<keyword evidence="5" id="KW-1185">Reference proteome</keyword>
<dbReference type="EMBL" id="SJPU01000001">
    <property type="protein sequence ID" value="TWU18597.1"/>
    <property type="molecule type" value="Genomic_DNA"/>
</dbReference>
<dbReference type="PANTHER" id="PTHR33678:SF2">
    <property type="match status" value="1"/>
</dbReference>
<dbReference type="NCBIfam" id="NF033517">
    <property type="entry name" value="transpos_IS66"/>
    <property type="match status" value="1"/>
</dbReference>
<feature type="domain" description="DUF6444" evidence="3">
    <location>
        <begin position="16"/>
        <end position="87"/>
    </location>
</feature>
<evidence type="ECO:0000313" key="4">
    <source>
        <dbReference type="EMBL" id="TWU18597.1"/>
    </source>
</evidence>
<feature type="compositionally biased region" description="Basic residues" evidence="1">
    <location>
        <begin position="67"/>
        <end position="87"/>
    </location>
</feature>
<dbReference type="RefSeq" id="WP_146405621.1">
    <property type="nucleotide sequence ID" value="NZ_SJPU01000001.1"/>
</dbReference>
<dbReference type="Pfam" id="PF03050">
    <property type="entry name" value="DDE_Tnp_IS66"/>
    <property type="match status" value="1"/>
</dbReference>
<accession>A0A5C6C3K7</accession>
<dbReference type="Proteomes" id="UP000319908">
    <property type="component" value="Unassembled WGS sequence"/>
</dbReference>
<feature type="compositionally biased region" description="Low complexity" evidence="1">
    <location>
        <begin position="50"/>
        <end position="61"/>
    </location>
</feature>
<dbReference type="OrthoDB" id="8241751at2"/>
<evidence type="ECO:0000259" key="3">
    <source>
        <dbReference type="Pfam" id="PF20042"/>
    </source>
</evidence>
<protein>
    <submittedName>
        <fullName evidence="4">Transposase IS66 family protein</fullName>
    </submittedName>
</protein>
<name>A0A5C6C3K7_9BACT</name>
<evidence type="ECO:0000259" key="2">
    <source>
        <dbReference type="Pfam" id="PF03050"/>
    </source>
</evidence>
<dbReference type="AlphaFoldDB" id="A0A5C6C3K7"/>
<dbReference type="InterPro" id="IPR045618">
    <property type="entry name" value="DUF6444"/>
</dbReference>
<dbReference type="PANTHER" id="PTHR33678">
    <property type="entry name" value="BLL1576 PROTEIN"/>
    <property type="match status" value="1"/>
</dbReference>
<comment type="caution">
    <text evidence="4">The sequence shown here is derived from an EMBL/GenBank/DDBJ whole genome shotgun (WGS) entry which is preliminary data.</text>
</comment>
<dbReference type="Pfam" id="PF20042">
    <property type="entry name" value="DUF6444"/>
    <property type="match status" value="1"/>
</dbReference>
<sequence>MSTGNGCPECERWEQRFNELERKFDAIVKQLSETTAKLDEVSAKLAAATKNSSNSSKPPSSDIVKPIRPRKPSGKRKKGGQKGHQRTVRPTVPEDELQWLTQYSYEQCPCCGGPVTTDTDNPVSRLQQIEIVSRTETTEHQSLASHCAACDKTVVCTIPPEVRKAGLCGVELSSIIGFLKGTCHASLSTIRKYLLDVYELKLSRGQLAKIINKISQAIAPIYEDLLGSLRAQRILNIDETGHRDSGKRMWTWCFRGTGFTVFKIDASRGSGVLLDVLGEEFNGIIGCDYFSAYHKYRGLTDCSIQFCFAHLIRELRFLQEHSTGRTHGWSSRLLDAIREMFGVIHRREALGRRFDGELEDAAMEVLTRARFRVPDDKKARNLSKRFANDGASYLKFLTTPGLEPTNNIAEQAIRFVVIDRKVTQGSKSEGGQRWLERIWTVLATCSDQNKSLLDVLRTSLEHFFRGQRPPPLLPIG</sequence>
<feature type="domain" description="Transposase IS66 central" evidence="2">
    <location>
        <begin position="175"/>
        <end position="432"/>
    </location>
</feature>
<proteinExistence type="predicted"/>